<evidence type="ECO:0000313" key="9">
    <source>
        <dbReference type="Proteomes" id="UP000318571"/>
    </source>
</evidence>
<dbReference type="PANTHER" id="PTHR11610">
    <property type="entry name" value="LIPASE"/>
    <property type="match status" value="1"/>
</dbReference>
<dbReference type="InterPro" id="IPR013818">
    <property type="entry name" value="Lipase"/>
</dbReference>
<dbReference type="Pfam" id="PF00151">
    <property type="entry name" value="Lipase"/>
    <property type="match status" value="1"/>
</dbReference>
<keyword evidence="6" id="KW-1133">Transmembrane helix</keyword>
<feature type="region of interest" description="Disordered" evidence="5">
    <location>
        <begin position="827"/>
        <end position="886"/>
    </location>
</feature>
<dbReference type="PRINTS" id="PR00821">
    <property type="entry name" value="TAGLIPASE"/>
</dbReference>
<dbReference type="CDD" id="cd00707">
    <property type="entry name" value="Pancreat_lipase_like"/>
    <property type="match status" value="1"/>
</dbReference>
<comment type="subcellular location">
    <subcellularLocation>
        <location evidence="1">Secreted</location>
    </subcellularLocation>
</comment>
<gene>
    <name evidence="8" type="ORF">TCAL_07503</name>
</gene>
<keyword evidence="6" id="KW-0812">Transmembrane</keyword>
<feature type="compositionally biased region" description="Basic and acidic residues" evidence="5">
    <location>
        <begin position="1499"/>
        <end position="1516"/>
    </location>
</feature>
<keyword evidence="9" id="KW-1185">Reference proteome</keyword>
<feature type="compositionally biased region" description="Low complexity" evidence="5">
    <location>
        <begin position="861"/>
        <end position="871"/>
    </location>
</feature>
<keyword evidence="3" id="KW-0964">Secreted</keyword>
<accession>A0A553PD67</accession>
<dbReference type="InterPro" id="IPR029058">
    <property type="entry name" value="AB_hydrolase_fold"/>
</dbReference>
<dbReference type="InterPro" id="IPR033906">
    <property type="entry name" value="Lipase_N"/>
</dbReference>
<comment type="similarity">
    <text evidence="2 4">Belongs to the AB hydrolase superfamily. Lipase family.</text>
</comment>
<evidence type="ECO:0000256" key="3">
    <source>
        <dbReference type="ARBA" id="ARBA00022525"/>
    </source>
</evidence>
<dbReference type="PANTHER" id="PTHR11610:SF186">
    <property type="entry name" value="FI22312P1"/>
    <property type="match status" value="1"/>
</dbReference>
<feature type="region of interest" description="Disordered" evidence="5">
    <location>
        <begin position="1473"/>
        <end position="1534"/>
    </location>
</feature>
<feature type="domain" description="Lipase" evidence="7">
    <location>
        <begin position="178"/>
        <end position="506"/>
    </location>
</feature>
<dbReference type="GO" id="GO:0016298">
    <property type="term" value="F:lipase activity"/>
    <property type="evidence" value="ECO:0007669"/>
    <property type="project" value="InterPro"/>
</dbReference>
<dbReference type="GO" id="GO:0005615">
    <property type="term" value="C:extracellular space"/>
    <property type="evidence" value="ECO:0007669"/>
    <property type="project" value="TreeGrafter"/>
</dbReference>
<organism evidence="8 9">
    <name type="scientific">Tigriopus californicus</name>
    <name type="common">Marine copepod</name>
    <dbReference type="NCBI Taxonomy" id="6832"/>
    <lineage>
        <taxon>Eukaryota</taxon>
        <taxon>Metazoa</taxon>
        <taxon>Ecdysozoa</taxon>
        <taxon>Arthropoda</taxon>
        <taxon>Crustacea</taxon>
        <taxon>Multicrustacea</taxon>
        <taxon>Hexanauplia</taxon>
        <taxon>Copepoda</taxon>
        <taxon>Harpacticoida</taxon>
        <taxon>Harpacticidae</taxon>
        <taxon>Tigriopus</taxon>
    </lineage>
</organism>
<evidence type="ECO:0000256" key="5">
    <source>
        <dbReference type="SAM" id="MobiDB-lite"/>
    </source>
</evidence>
<reference evidence="8 9" key="1">
    <citation type="journal article" date="2018" name="Nat. Ecol. Evol.">
        <title>Genomic signatures of mitonuclear coevolution across populations of Tigriopus californicus.</title>
        <authorList>
            <person name="Barreto F.S."/>
            <person name="Watson E.T."/>
            <person name="Lima T.G."/>
            <person name="Willett C.S."/>
            <person name="Edmands S."/>
            <person name="Li W."/>
            <person name="Burton R.S."/>
        </authorList>
    </citation>
    <scope>NUCLEOTIDE SEQUENCE [LARGE SCALE GENOMIC DNA]</scope>
    <source>
        <strain evidence="8 9">San Diego</strain>
    </source>
</reference>
<evidence type="ECO:0000256" key="4">
    <source>
        <dbReference type="RuleBase" id="RU004262"/>
    </source>
</evidence>
<dbReference type="EMBL" id="VCGU01000005">
    <property type="protein sequence ID" value="TRY75617.1"/>
    <property type="molecule type" value="Genomic_DNA"/>
</dbReference>
<dbReference type="FunFam" id="3.40.50.1820:FF:000288">
    <property type="entry name" value="Pancreatic triacylglycerol lipase"/>
    <property type="match status" value="1"/>
</dbReference>
<comment type="caution">
    <text evidence="8">The sequence shown here is derived from an EMBL/GenBank/DDBJ whole genome shotgun (WGS) entry which is preliminary data.</text>
</comment>
<proteinExistence type="inferred from homology"/>
<evidence type="ECO:0000313" key="8">
    <source>
        <dbReference type="EMBL" id="TRY75617.1"/>
    </source>
</evidence>
<protein>
    <recommendedName>
        <fullName evidence="7">Lipase domain-containing protein</fullName>
    </recommendedName>
</protein>
<feature type="region of interest" description="Disordered" evidence="5">
    <location>
        <begin position="1332"/>
        <end position="1352"/>
    </location>
</feature>
<dbReference type="Proteomes" id="UP000318571">
    <property type="component" value="Chromosome 2"/>
</dbReference>
<dbReference type="InterPro" id="IPR000734">
    <property type="entry name" value="TAG_lipase"/>
</dbReference>
<feature type="compositionally biased region" description="Pro residues" evidence="5">
    <location>
        <begin position="1338"/>
        <end position="1348"/>
    </location>
</feature>
<sequence>MARGMHFLIQWIRQSWPIHCEICLWVNGNTIGFLGFIGPAVGCLVVVIISSFNLTEASLQNSSRETAEEGLTPHSLHVPLHGTHAQFSNSGDLLEVSPLNVNLSGNSIGSAPTNASPNASTLTGVFLDPNEPVDEENDAKLFTDMINSVKEWQIHKLRQDTYKRFSSKLRYKRDEEVVCYGDLGCFRDEGPFDYLDMLPSPPEEIQTTFFLYTSKNKEISQILTYNNATSVQESNFNASNPLKIIIHGFGSGCNRVWPREMRLSFLAVEDCNVICVDWSLGAADPNYVRAAVNTRLVGKQVAILMKTINDKLASSMNERTHIIGFSLGAHVAGFAGSELSNLSRITGLDPAGPLFEGYDLKVRLDKSDANYVDVIHSNGESLIVGGFGVWEPIGHVDFYPNGGRAQRGCQHLIIGGLYDFIYSYSQSNETYRYLCNHRRAYKLFTNSISPKCKFNAFPCESYEKFESGACFSCNSKLGECGHLGYYSNQAPGRGSLYLLTRDEEPFCGNQYKINIMFTGSRLPLYTYGRLQLLFVDKDGLNETHLITEDVDDLLTSGSQIEKLLVGHPAIIPVEVHILYVAYDGWIYSGRFQWSLDKLVITDELGTRTSFCKENGQHLPSGIPVKLKLKDGDCIASTLKVAPEYPLVPYRRYPNKPYDHLPHHKILPVSKKGPPENKIVASSGQDGLYITNAATSDAEVTITINDEVAPKSVPSQIVTFNNGKEVVARPVKIYRNPPDKILPPLRALPKVSGQGHPHLPKIPHPLVKWPVHHQYAPHHSSYYGSAPGPWTIGTPRPVSIPPPPPPYHGKRPPQLDNGIEVRYGPKFPTPPSHPTGQFPARRRPSTQFSHQRPIITHRRPPIRISSPDSIPSGTRIGPQYHSRPMDKSDHDVTELIDTSNEFDSQASQSQSDEMKMEFMSDDQLTIVKIGTEDELNRSNNNSIDLDTDNQENNTKIDYIVFHKLPNGEALNLENLKTYNMSDIAQGKVQDPELGEIDMAMFDQPEEEPRGFNTFNVNEGNDALRPDAFDSQRIHSLGVTKTMDEPESGESIIEDDYYDQSNQDEELAPDPMILKISTQAPPEEEVYNPTPLKDLEDLDAMPFQGDKPVYIIHEKDLVKDHPYFTSFKNKHVPRMDDSIISSEPEPEQADMEILKVNVDRKDRRIDSFQYSSPSVNSPVKPEPTKMTFDWVPIPTNTPIPIFGPRNKPSSFKNKPIDVKDVQQMTNIASVAIANKGPLAEEVNNSPVKDRIRPISLQYLPKRFTTILSRITDKERSLNSPHGWPGRPGQFRENKIAPIFKQDPMGLGLERNFARAIPHQQFVPRTFGPPRHSRRITGHFSPPPPPPPPMQPRTSSFQTQFIPNTASSRYIPIHPKQSPKQDRLWWEPQPTETVSDTLEAPKALIRDTIHVDAPRIVPYSSVEISSAQSADVVSTERTLSMIQEEDQDMVEESPSTIITSTEGKIVRMQEPFVPPSFVPERNDSSPRNATTAQNTNGLTKELSLEIKARVISENIKGEVEETTTTSGSKKVEQLESS</sequence>
<dbReference type="Gene3D" id="3.40.50.1820">
    <property type="entry name" value="alpha/beta hydrolase"/>
    <property type="match status" value="1"/>
</dbReference>
<feature type="compositionally biased region" description="Polar residues" evidence="5">
    <location>
        <begin position="1482"/>
        <end position="1495"/>
    </location>
</feature>
<name>A0A553PD67_TIGCA</name>
<dbReference type="STRING" id="6832.A0A553PD67"/>
<evidence type="ECO:0000256" key="6">
    <source>
        <dbReference type="SAM" id="Phobius"/>
    </source>
</evidence>
<keyword evidence="6" id="KW-0472">Membrane</keyword>
<evidence type="ECO:0000259" key="7">
    <source>
        <dbReference type="Pfam" id="PF00151"/>
    </source>
</evidence>
<evidence type="ECO:0000256" key="2">
    <source>
        <dbReference type="ARBA" id="ARBA00010701"/>
    </source>
</evidence>
<dbReference type="GO" id="GO:0016042">
    <property type="term" value="P:lipid catabolic process"/>
    <property type="evidence" value="ECO:0007669"/>
    <property type="project" value="TreeGrafter"/>
</dbReference>
<feature type="transmembrane region" description="Helical" evidence="6">
    <location>
        <begin position="31"/>
        <end position="54"/>
    </location>
</feature>
<dbReference type="SUPFAM" id="SSF53474">
    <property type="entry name" value="alpha/beta-Hydrolases"/>
    <property type="match status" value="1"/>
</dbReference>
<evidence type="ECO:0000256" key="1">
    <source>
        <dbReference type="ARBA" id="ARBA00004613"/>
    </source>
</evidence>